<name>A0AAV9SFN2_9TELE</name>
<sequence>MREEWRIRVLVPVFKNNADLQSFCKYAIALERRTEQDKTEYMGIKENDPSGAVRLQGTEIKKVEDFEYLGSTVQSNGECGKEVEKRVQAETVALRKIQVAEQKIADKKVLRFMDGVKEDMKVVGVREEDAEDRVLEWSSWHPNLSQKSVKGTNNETDGKMAF</sequence>
<proteinExistence type="predicted"/>
<reference evidence="1 2" key="1">
    <citation type="submission" date="2021-06" db="EMBL/GenBank/DDBJ databases">
        <authorList>
            <person name="Palmer J.M."/>
        </authorList>
    </citation>
    <scope>NUCLEOTIDE SEQUENCE [LARGE SCALE GENOMIC DNA]</scope>
    <source>
        <strain evidence="1 2">MEX-2019</strain>
        <tissue evidence="1">Muscle</tissue>
    </source>
</reference>
<accession>A0AAV9SFN2</accession>
<dbReference type="EMBL" id="JAHHUM010000528">
    <property type="protein sequence ID" value="KAK5619577.1"/>
    <property type="molecule type" value="Genomic_DNA"/>
</dbReference>
<organism evidence="1 2">
    <name type="scientific">Crenichthys baileyi</name>
    <name type="common">White River springfish</name>
    <dbReference type="NCBI Taxonomy" id="28760"/>
    <lineage>
        <taxon>Eukaryota</taxon>
        <taxon>Metazoa</taxon>
        <taxon>Chordata</taxon>
        <taxon>Craniata</taxon>
        <taxon>Vertebrata</taxon>
        <taxon>Euteleostomi</taxon>
        <taxon>Actinopterygii</taxon>
        <taxon>Neopterygii</taxon>
        <taxon>Teleostei</taxon>
        <taxon>Neoteleostei</taxon>
        <taxon>Acanthomorphata</taxon>
        <taxon>Ovalentaria</taxon>
        <taxon>Atherinomorphae</taxon>
        <taxon>Cyprinodontiformes</taxon>
        <taxon>Goodeidae</taxon>
        <taxon>Crenichthys</taxon>
    </lineage>
</organism>
<gene>
    <name evidence="1" type="ORF">CRENBAI_012470</name>
</gene>
<evidence type="ECO:0000313" key="2">
    <source>
        <dbReference type="Proteomes" id="UP001311232"/>
    </source>
</evidence>
<protein>
    <submittedName>
        <fullName evidence="1">Uncharacterized protein</fullName>
    </submittedName>
</protein>
<dbReference type="Proteomes" id="UP001311232">
    <property type="component" value="Unassembled WGS sequence"/>
</dbReference>
<keyword evidence="2" id="KW-1185">Reference proteome</keyword>
<comment type="caution">
    <text evidence="1">The sequence shown here is derived from an EMBL/GenBank/DDBJ whole genome shotgun (WGS) entry which is preliminary data.</text>
</comment>
<evidence type="ECO:0000313" key="1">
    <source>
        <dbReference type="EMBL" id="KAK5619577.1"/>
    </source>
</evidence>
<dbReference type="AlphaFoldDB" id="A0AAV9SFN2"/>